<dbReference type="Proteomes" id="UP000054937">
    <property type="component" value="Unassembled WGS sequence"/>
</dbReference>
<keyword evidence="1" id="KW-0143">Chaperone</keyword>
<keyword evidence="1" id="KW-0472">Membrane</keyword>
<keyword evidence="2" id="KW-0732">Signal</keyword>
<keyword evidence="1" id="KW-0653">Protein transport</keyword>
<keyword evidence="1" id="KW-1015">Disulfide bond</keyword>
<dbReference type="EMBL" id="LDAU01000109">
    <property type="protein sequence ID" value="KRX05261.1"/>
    <property type="molecule type" value="Genomic_DNA"/>
</dbReference>
<dbReference type="AlphaFoldDB" id="A0A0V0QSW1"/>
<comment type="domain">
    <text evidence="1">The twin CX3C motif contains 4 conserved Cys residues that form 2 disulfide bonds in the mitochondrial intermembrane space.</text>
</comment>
<dbReference type="OrthoDB" id="1551503at2759"/>
<keyword evidence="1" id="KW-0813">Transport</keyword>
<evidence type="ECO:0000259" key="3">
    <source>
        <dbReference type="Pfam" id="PF02953"/>
    </source>
</evidence>
<feature type="domain" description="Tim10-like" evidence="3">
    <location>
        <begin position="86"/>
        <end position="122"/>
    </location>
</feature>
<reference evidence="4 5" key="1">
    <citation type="journal article" date="2015" name="Sci. Rep.">
        <title>Genome of the facultative scuticociliatosis pathogen Pseudocohnilembus persalinus provides insight into its virulence through horizontal gene transfer.</title>
        <authorList>
            <person name="Xiong J."/>
            <person name="Wang G."/>
            <person name="Cheng J."/>
            <person name="Tian M."/>
            <person name="Pan X."/>
            <person name="Warren A."/>
            <person name="Jiang C."/>
            <person name="Yuan D."/>
            <person name="Miao W."/>
        </authorList>
    </citation>
    <scope>NUCLEOTIDE SEQUENCE [LARGE SCALE GENOMIC DNA]</scope>
    <source>
        <strain evidence="4">36N120E</strain>
    </source>
</reference>
<gene>
    <name evidence="4" type="ORF">PPERSA_00562</name>
</gene>
<feature type="signal peptide" evidence="2">
    <location>
        <begin position="1"/>
        <end position="20"/>
    </location>
</feature>
<dbReference type="Gene3D" id="1.10.287.810">
    <property type="entry name" value="Mitochondrial import inner membrane translocase subunit tim13 like domains"/>
    <property type="match status" value="1"/>
</dbReference>
<evidence type="ECO:0000256" key="1">
    <source>
        <dbReference type="RuleBase" id="RU367043"/>
    </source>
</evidence>
<comment type="caution">
    <text evidence="4">The sequence shown here is derived from an EMBL/GenBank/DDBJ whole genome shotgun (WGS) entry which is preliminary data.</text>
</comment>
<organism evidence="4 5">
    <name type="scientific">Pseudocohnilembus persalinus</name>
    <name type="common">Ciliate</name>
    <dbReference type="NCBI Taxonomy" id="266149"/>
    <lineage>
        <taxon>Eukaryota</taxon>
        <taxon>Sar</taxon>
        <taxon>Alveolata</taxon>
        <taxon>Ciliophora</taxon>
        <taxon>Intramacronucleata</taxon>
        <taxon>Oligohymenophorea</taxon>
        <taxon>Scuticociliatia</taxon>
        <taxon>Philasterida</taxon>
        <taxon>Pseudocohnilembidae</taxon>
        <taxon>Pseudocohnilembus</taxon>
    </lineage>
</organism>
<comment type="subcellular location">
    <subcellularLocation>
        <location evidence="1">Mitochondrion inner membrane</location>
        <topology evidence="1">Peripheral membrane protein</topology>
        <orientation evidence="1">Intermembrane side</orientation>
    </subcellularLocation>
</comment>
<dbReference type="GO" id="GO:0005743">
    <property type="term" value="C:mitochondrial inner membrane"/>
    <property type="evidence" value="ECO:0007669"/>
    <property type="project" value="UniProtKB-SubCell"/>
</dbReference>
<proteinExistence type="inferred from homology"/>
<evidence type="ECO:0000313" key="4">
    <source>
        <dbReference type="EMBL" id="KRX05261.1"/>
    </source>
</evidence>
<keyword evidence="1" id="KW-0496">Mitochondrion</keyword>
<feature type="chain" id="PRO_5006867590" description="Mitochondrial import inner membrane translocase subunit" evidence="2">
    <location>
        <begin position="21"/>
        <end position="134"/>
    </location>
</feature>
<comment type="subunit">
    <text evidence="1">Heterohexamer.</text>
</comment>
<keyword evidence="1" id="KW-0811">Translocation</keyword>
<dbReference type="InParanoid" id="A0A0V0QSW1"/>
<dbReference type="InterPro" id="IPR004217">
    <property type="entry name" value="Tim10-like"/>
</dbReference>
<protein>
    <recommendedName>
        <fullName evidence="1">Mitochondrial import inner membrane translocase subunit</fullName>
    </recommendedName>
</protein>
<name>A0A0V0QSW1_PSEPJ</name>
<evidence type="ECO:0000256" key="2">
    <source>
        <dbReference type="SAM" id="SignalP"/>
    </source>
</evidence>
<accession>A0A0V0QSW1</accession>
<comment type="similarity">
    <text evidence="1">Belongs to the small Tim family.</text>
</comment>
<evidence type="ECO:0000313" key="5">
    <source>
        <dbReference type="Proteomes" id="UP000054937"/>
    </source>
</evidence>
<keyword evidence="5" id="KW-1185">Reference proteome</keyword>
<sequence length="134" mass="14688">MQKYIIQILVILFITSQVLADDYNDCCNDCILKAANEMQNLSVSQLLKETQNMQKFTGCMTGAGGDQSAECKIMYDMENGDVLTRIIVENCIDGCADGIPDSSVIGKEAKCITKCADKYLPADLLQNSAAKFLQ</sequence>
<dbReference type="SUPFAM" id="SSF144122">
    <property type="entry name" value="Tim10-like"/>
    <property type="match status" value="1"/>
</dbReference>
<dbReference type="GO" id="GO:0015031">
    <property type="term" value="P:protein transport"/>
    <property type="evidence" value="ECO:0007669"/>
    <property type="project" value="UniProtKB-KW"/>
</dbReference>
<comment type="function">
    <text evidence="1">Mitochondrial intermembrane chaperone that participates in the import and insertion of some multi-pass transmembrane proteins into the mitochondrial inner membrane. Also required for the transfer of beta-barrel precursors from the TOM complex to the sorting and assembly machinery (SAM complex) of the outer membrane. Acts as a chaperone-like protein that protects the hydrophobic precursors from aggregation and guide them through the mitochondrial intermembrane space.</text>
</comment>
<keyword evidence="1" id="KW-0999">Mitochondrion inner membrane</keyword>
<dbReference type="InterPro" id="IPR035427">
    <property type="entry name" value="Tim10-like_dom_sf"/>
</dbReference>
<dbReference type="Pfam" id="PF02953">
    <property type="entry name" value="zf-Tim10_DDP"/>
    <property type="match status" value="1"/>
</dbReference>